<keyword evidence="3" id="KW-1185">Reference proteome</keyword>
<comment type="caution">
    <text evidence="2">The sequence shown here is derived from an EMBL/GenBank/DDBJ whole genome shotgun (WGS) entry which is preliminary data.</text>
</comment>
<dbReference type="Proteomes" id="UP000561045">
    <property type="component" value="Unassembled WGS sequence"/>
</dbReference>
<organism evidence="2 3">
    <name type="scientific">Niveibacterium umoris</name>
    <dbReference type="NCBI Taxonomy" id="1193620"/>
    <lineage>
        <taxon>Bacteria</taxon>
        <taxon>Pseudomonadati</taxon>
        <taxon>Pseudomonadota</taxon>
        <taxon>Betaproteobacteria</taxon>
        <taxon>Rhodocyclales</taxon>
        <taxon>Rhodocyclaceae</taxon>
        <taxon>Niveibacterium</taxon>
    </lineage>
</organism>
<dbReference type="AlphaFoldDB" id="A0A840BLD3"/>
<proteinExistence type="predicted"/>
<evidence type="ECO:0000313" key="2">
    <source>
        <dbReference type="EMBL" id="MBB4014055.1"/>
    </source>
</evidence>
<keyword evidence="1" id="KW-0812">Transmembrane</keyword>
<evidence type="ECO:0000313" key="3">
    <source>
        <dbReference type="Proteomes" id="UP000561045"/>
    </source>
</evidence>
<keyword evidence="1" id="KW-0472">Membrane</keyword>
<sequence length="181" mass="19939">MTEVAAQEILRLDLRSVDALLAQDDAPFARPGLHPDVAERLIGEADHRRIGGAPRIEFVVDRVAPDDLARVSAAVRSHFEDLALLADRERARIFRAGRIATVTGLLVVVVLLGGANSIDPETVSRFWRAVRESLTIFAWVAMWKPAELLLYEHLPVRRRRTLAERLAAASVALVAREAAPG</sequence>
<protein>
    <submittedName>
        <fullName evidence="2">Uncharacterized protein</fullName>
    </submittedName>
</protein>
<evidence type="ECO:0000256" key="1">
    <source>
        <dbReference type="SAM" id="Phobius"/>
    </source>
</evidence>
<reference evidence="2 3" key="1">
    <citation type="submission" date="2020-08" db="EMBL/GenBank/DDBJ databases">
        <title>Genomic Encyclopedia of Type Strains, Phase IV (KMG-IV): sequencing the most valuable type-strain genomes for metagenomic binning, comparative biology and taxonomic classification.</title>
        <authorList>
            <person name="Goeker M."/>
        </authorList>
    </citation>
    <scope>NUCLEOTIDE SEQUENCE [LARGE SCALE GENOMIC DNA]</scope>
    <source>
        <strain evidence="2 3">DSM 106739</strain>
    </source>
</reference>
<name>A0A840BLD3_9RHOO</name>
<gene>
    <name evidence="2" type="ORF">GGR36_003401</name>
</gene>
<dbReference type="RefSeq" id="WP_183635955.1">
    <property type="nucleotide sequence ID" value="NZ_BAABLE010000005.1"/>
</dbReference>
<keyword evidence="1" id="KW-1133">Transmembrane helix</keyword>
<feature type="transmembrane region" description="Helical" evidence="1">
    <location>
        <begin position="96"/>
        <end position="114"/>
    </location>
</feature>
<dbReference type="EMBL" id="JACIET010000002">
    <property type="protein sequence ID" value="MBB4014055.1"/>
    <property type="molecule type" value="Genomic_DNA"/>
</dbReference>
<accession>A0A840BLD3</accession>